<keyword evidence="7" id="KW-0547">Nucleotide-binding</keyword>
<evidence type="ECO:0000256" key="8">
    <source>
        <dbReference type="ARBA" id="ARBA00022840"/>
    </source>
</evidence>
<dbReference type="InterPro" id="IPR003593">
    <property type="entry name" value="AAA+_ATPase"/>
</dbReference>
<feature type="transmembrane region" description="Helical" evidence="14">
    <location>
        <begin position="186"/>
        <end position="209"/>
    </location>
</feature>
<dbReference type="GO" id="GO:0016887">
    <property type="term" value="F:ATP hydrolysis activity"/>
    <property type="evidence" value="ECO:0007669"/>
    <property type="project" value="InterPro"/>
</dbReference>
<evidence type="ECO:0000256" key="6">
    <source>
        <dbReference type="ARBA" id="ARBA00022737"/>
    </source>
</evidence>
<feature type="domain" description="ABC transporter" evidence="15">
    <location>
        <begin position="642"/>
        <end position="866"/>
    </location>
</feature>
<reference evidence="17 18" key="1">
    <citation type="journal article" date="2014" name="Nat. Commun.">
        <title>Klebsormidium flaccidum genome reveals primary factors for plant terrestrial adaptation.</title>
        <authorList>
            <person name="Hori K."/>
            <person name="Maruyama F."/>
            <person name="Fujisawa T."/>
            <person name="Togashi T."/>
            <person name="Yamamoto N."/>
            <person name="Seo M."/>
            <person name="Sato S."/>
            <person name="Yamada T."/>
            <person name="Mori H."/>
            <person name="Tajima N."/>
            <person name="Moriyama T."/>
            <person name="Ikeuchi M."/>
            <person name="Watanabe M."/>
            <person name="Wada H."/>
            <person name="Kobayashi K."/>
            <person name="Saito M."/>
            <person name="Masuda T."/>
            <person name="Sasaki-Sekimoto Y."/>
            <person name="Mashiguchi K."/>
            <person name="Awai K."/>
            <person name="Shimojima M."/>
            <person name="Masuda S."/>
            <person name="Iwai M."/>
            <person name="Nobusawa T."/>
            <person name="Narise T."/>
            <person name="Kondo S."/>
            <person name="Saito H."/>
            <person name="Sato R."/>
            <person name="Murakawa M."/>
            <person name="Ihara Y."/>
            <person name="Oshima-Yamada Y."/>
            <person name="Ohtaka K."/>
            <person name="Satoh M."/>
            <person name="Sonobe K."/>
            <person name="Ishii M."/>
            <person name="Ohtani R."/>
            <person name="Kanamori-Sato M."/>
            <person name="Honoki R."/>
            <person name="Miyazaki D."/>
            <person name="Mochizuki H."/>
            <person name="Umetsu J."/>
            <person name="Higashi K."/>
            <person name="Shibata D."/>
            <person name="Kamiya Y."/>
            <person name="Sato N."/>
            <person name="Nakamura Y."/>
            <person name="Tabata S."/>
            <person name="Ida S."/>
            <person name="Kurokawa K."/>
            <person name="Ohta H."/>
        </authorList>
    </citation>
    <scope>NUCLEOTIDE SEQUENCE [LARGE SCALE GENOMIC DNA]</scope>
    <source>
        <strain evidence="17 18">NIES-2285</strain>
    </source>
</reference>
<feature type="region of interest" description="Disordered" evidence="13">
    <location>
        <begin position="1468"/>
        <end position="1489"/>
    </location>
</feature>
<gene>
    <name evidence="17" type="ORF">KFL_000010300</name>
</gene>
<dbReference type="FunFam" id="1.20.1560.10:FF:000024">
    <property type="entry name" value="ABC transporter C family member 2"/>
    <property type="match status" value="1"/>
</dbReference>
<comment type="subcellular location">
    <subcellularLocation>
        <location evidence="1">Vacuole membrane</location>
        <topology evidence="1">Multi-pass membrane protein</topology>
    </subcellularLocation>
</comment>
<evidence type="ECO:0000256" key="4">
    <source>
        <dbReference type="ARBA" id="ARBA00022448"/>
    </source>
</evidence>
<protein>
    <recommendedName>
        <fullName evidence="3">ABC-type xenobiotic transporter</fullName>
        <ecNumber evidence="3">7.6.2.2</ecNumber>
    </recommendedName>
</protein>
<dbReference type="SUPFAM" id="SSF52540">
    <property type="entry name" value="P-loop containing nucleoside triphosphate hydrolases"/>
    <property type="match status" value="2"/>
</dbReference>
<dbReference type="InterPro" id="IPR027417">
    <property type="entry name" value="P-loop_NTPase"/>
</dbReference>
<dbReference type="Pfam" id="PF00005">
    <property type="entry name" value="ABC_tran"/>
    <property type="match status" value="2"/>
</dbReference>
<dbReference type="GO" id="GO:0140359">
    <property type="term" value="F:ABC-type transporter activity"/>
    <property type="evidence" value="ECO:0000318"/>
    <property type="project" value="GO_Central"/>
</dbReference>
<evidence type="ECO:0000256" key="1">
    <source>
        <dbReference type="ARBA" id="ARBA00004128"/>
    </source>
</evidence>
<dbReference type="Gene3D" id="1.20.1560.10">
    <property type="entry name" value="ABC transporter type 1, transmembrane domain"/>
    <property type="match status" value="2"/>
</dbReference>
<evidence type="ECO:0000256" key="10">
    <source>
        <dbReference type="ARBA" id="ARBA00022989"/>
    </source>
</evidence>
<keyword evidence="11 14" id="KW-0472">Membrane</keyword>
<feature type="transmembrane region" description="Helical" evidence="14">
    <location>
        <begin position="366"/>
        <end position="387"/>
    </location>
</feature>
<dbReference type="Proteomes" id="UP000054558">
    <property type="component" value="Unassembled WGS sequence"/>
</dbReference>
<feature type="compositionally biased region" description="Basic and acidic residues" evidence="13">
    <location>
        <begin position="1469"/>
        <end position="1489"/>
    </location>
</feature>
<dbReference type="GO" id="GO:0055085">
    <property type="term" value="P:transmembrane transport"/>
    <property type="evidence" value="ECO:0000318"/>
    <property type="project" value="GO_Central"/>
</dbReference>
<keyword evidence="18" id="KW-1185">Reference proteome</keyword>
<keyword evidence="8" id="KW-0067">ATP-binding</keyword>
<evidence type="ECO:0000256" key="3">
    <source>
        <dbReference type="ARBA" id="ARBA00012191"/>
    </source>
</evidence>
<dbReference type="PANTHER" id="PTHR24223">
    <property type="entry name" value="ATP-BINDING CASSETTE SUB-FAMILY C"/>
    <property type="match status" value="1"/>
</dbReference>
<organism evidence="17 18">
    <name type="scientific">Klebsormidium nitens</name>
    <name type="common">Green alga</name>
    <name type="synonym">Ulothrix nitens</name>
    <dbReference type="NCBI Taxonomy" id="105231"/>
    <lineage>
        <taxon>Eukaryota</taxon>
        <taxon>Viridiplantae</taxon>
        <taxon>Streptophyta</taxon>
        <taxon>Klebsormidiophyceae</taxon>
        <taxon>Klebsormidiales</taxon>
        <taxon>Klebsormidiaceae</taxon>
        <taxon>Klebsormidium</taxon>
    </lineage>
</organism>
<evidence type="ECO:0000256" key="5">
    <source>
        <dbReference type="ARBA" id="ARBA00022692"/>
    </source>
</evidence>
<accession>A0A0U9HHL4</accession>
<dbReference type="EMBL" id="DF236950">
    <property type="protein sequence ID" value="GAQ77581.1"/>
    <property type="molecule type" value="Genomic_DNA"/>
</dbReference>
<proteinExistence type="inferred from homology"/>
<dbReference type="PROSITE" id="PS50929">
    <property type="entry name" value="ABC_TM1F"/>
    <property type="match status" value="2"/>
</dbReference>
<feature type="transmembrane region" description="Helical" evidence="14">
    <location>
        <begin position="121"/>
        <end position="144"/>
    </location>
</feature>
<feature type="transmembrane region" description="Helical" evidence="14">
    <location>
        <begin position="947"/>
        <end position="971"/>
    </location>
</feature>
<evidence type="ECO:0000313" key="18">
    <source>
        <dbReference type="Proteomes" id="UP000054558"/>
    </source>
</evidence>
<dbReference type="InterPro" id="IPR050173">
    <property type="entry name" value="ABC_transporter_C-like"/>
</dbReference>
<evidence type="ECO:0000256" key="7">
    <source>
        <dbReference type="ARBA" id="ARBA00022741"/>
    </source>
</evidence>
<keyword evidence="6" id="KW-0677">Repeat</keyword>
<dbReference type="PROSITE" id="PS00211">
    <property type="entry name" value="ABC_TRANSPORTER_1"/>
    <property type="match status" value="2"/>
</dbReference>
<feature type="transmembrane region" description="Helical" evidence="14">
    <location>
        <begin position="983"/>
        <end position="1000"/>
    </location>
</feature>
<dbReference type="GO" id="GO:1902417">
    <property type="term" value="F:(+)-abscisic acid D-glucopyranosyl ester transmembrane transporter activity"/>
    <property type="evidence" value="ECO:0007669"/>
    <property type="project" value="UniProtKB-ARBA"/>
</dbReference>
<keyword evidence="9" id="KW-1278">Translocase</keyword>
<dbReference type="Gene3D" id="3.40.50.300">
    <property type="entry name" value="P-loop containing nucleotide triphosphate hydrolases"/>
    <property type="match status" value="2"/>
</dbReference>
<keyword evidence="10 14" id="KW-1133">Transmembrane helix</keyword>
<comment type="similarity">
    <text evidence="2">Belongs to the ABC transporter superfamily. ABCC family. Conjugate transporter (TC 3.A.1.208) subfamily.</text>
</comment>
<dbReference type="PROSITE" id="PS50893">
    <property type="entry name" value="ABC_TRANSPORTER_2"/>
    <property type="match status" value="2"/>
</dbReference>
<dbReference type="GO" id="GO:0008559">
    <property type="term" value="F:ABC-type xenobiotic transporter activity"/>
    <property type="evidence" value="ECO:0007669"/>
    <property type="project" value="UniProtKB-EC"/>
</dbReference>
<dbReference type="OrthoDB" id="6500128at2759"/>
<feature type="domain" description="ABC transmembrane type-1" evidence="16">
    <location>
        <begin position="329"/>
        <end position="608"/>
    </location>
</feature>
<dbReference type="OMA" id="CFETGMR"/>
<dbReference type="CDD" id="cd18579">
    <property type="entry name" value="ABC_6TM_ABCC_D1"/>
    <property type="match status" value="1"/>
</dbReference>
<name>A0A0U9HHL4_KLENI</name>
<dbReference type="InterPro" id="IPR044746">
    <property type="entry name" value="ABCC_6TM_D1"/>
</dbReference>
<dbReference type="FunFam" id="3.40.50.300:FF:000163">
    <property type="entry name" value="Multidrug resistance-associated protein member 4"/>
    <property type="match status" value="1"/>
</dbReference>
<dbReference type="CDD" id="cd03250">
    <property type="entry name" value="ABCC_MRP_domain1"/>
    <property type="match status" value="1"/>
</dbReference>
<feature type="domain" description="ABC transporter" evidence="15">
    <location>
        <begin position="1216"/>
        <end position="1450"/>
    </location>
</feature>
<dbReference type="SUPFAM" id="SSF90123">
    <property type="entry name" value="ABC transporter transmembrane region"/>
    <property type="match status" value="2"/>
</dbReference>
<evidence type="ECO:0000256" key="12">
    <source>
        <dbReference type="ARBA" id="ARBA00034018"/>
    </source>
</evidence>
<dbReference type="FunFam" id="3.40.50.300:FF:000450">
    <property type="entry name" value="ABC transporter C family member 2"/>
    <property type="match status" value="1"/>
</dbReference>
<dbReference type="SMR" id="A0A0U9HHL4"/>
<feature type="transmembrane region" description="Helical" evidence="14">
    <location>
        <begin position="453"/>
        <end position="477"/>
    </location>
</feature>
<dbReference type="InterPro" id="IPR011527">
    <property type="entry name" value="ABC1_TM_dom"/>
</dbReference>
<evidence type="ECO:0000256" key="14">
    <source>
        <dbReference type="SAM" id="Phobius"/>
    </source>
</evidence>
<dbReference type="GO" id="GO:0005524">
    <property type="term" value="F:ATP binding"/>
    <property type="evidence" value="ECO:0007669"/>
    <property type="project" value="UniProtKB-KW"/>
</dbReference>
<feature type="transmembrane region" description="Helical" evidence="14">
    <location>
        <begin position="89"/>
        <end position="109"/>
    </location>
</feature>
<dbReference type="CDD" id="cd03244">
    <property type="entry name" value="ABCC_MRP_domain2"/>
    <property type="match status" value="1"/>
</dbReference>
<evidence type="ECO:0000256" key="13">
    <source>
        <dbReference type="SAM" id="MobiDB-lite"/>
    </source>
</evidence>
<keyword evidence="5 14" id="KW-0812">Transmembrane</keyword>
<comment type="catalytic activity">
    <reaction evidence="12">
        <text>ATP + H2O + xenobioticSide 1 = ADP + phosphate + xenobioticSide 2.</text>
        <dbReference type="EC" id="7.6.2.2"/>
    </reaction>
</comment>
<dbReference type="EC" id="7.6.2.2" evidence="3"/>
<evidence type="ECO:0000256" key="9">
    <source>
        <dbReference type="ARBA" id="ARBA00022967"/>
    </source>
</evidence>
<feature type="transmembrane region" description="Helical" evidence="14">
    <location>
        <begin position="552"/>
        <end position="573"/>
    </location>
</feature>
<dbReference type="PANTHER" id="PTHR24223:SF456">
    <property type="entry name" value="MULTIDRUG RESISTANCE-ASSOCIATED PROTEIN LETHAL(2)03659"/>
    <property type="match status" value="1"/>
</dbReference>
<feature type="transmembrane region" description="Helical" evidence="14">
    <location>
        <begin position="156"/>
        <end position="180"/>
    </location>
</feature>
<dbReference type="InterPro" id="IPR036640">
    <property type="entry name" value="ABC1_TM_sf"/>
</dbReference>
<dbReference type="STRING" id="105231.A0A0U9HHL4"/>
<dbReference type="Pfam" id="PF00664">
    <property type="entry name" value="ABC_membrane"/>
    <property type="match status" value="2"/>
</dbReference>
<dbReference type="InterPro" id="IPR003439">
    <property type="entry name" value="ABC_transporter-like_ATP-bd"/>
</dbReference>
<sequence length="1600" mass="177780">MAALGSSVRSLWLAVGQSDMFVNSFCRPDQFDEWSKISNQLARFTPCFTDVVILTSAHVVMIVMCIVRLRLLKSLPPSKRYRANSRPVLVARVLGAAYCALIPILQLGARLSLATAGTEPLAPFEIFALIAAALAWAVTSHTFYMERCIYVREGAWYTRLAVLYVLSGNLAKLQFVWLLIGENSKVFFYFFLSNVAVNSLLGLFALFWFPPLEKSFQSDEHPEEEAGTTVAEGAAYMPLADEAPIDADTSVCPERKANFISRLLFSWITPVMAVGYKRPLQDPDVWQLDTWDRTDTIADQFNRCWEAELKRGKPSLLRALHKAFGGRFWIGGIYKIGNDASQFVGPVFLNLLLAAMQNGEPSWKGYLYGVSIFVGLMLGVLCEGQYFQNVMRVGFRLRTAIIAAVFRKSLHLSFRGRQSFSAGRITNMMTSDAEALQQVLQSLHNLWSAPVRIIIACVLLYGALGIASIVSLLVLLLMIPTQAIVVTTVQRLVKQTLQRTDKRVDLIQELLAAMDIVKFYAWEHSFEKKVENIREEELSWLRKSAVVSAFNMFLLNVVPVLVSVVAFSVYAWLGNELTPAKAFSSIALFNVLRFPLYTFPQLISQVINAMVSVRRLEDLLIAEERQLEANPPTDPTKPAIVVKDTDFAWDPKTHEPTLHSVSLEIPAGSLTAIVGGTGQGKSSLVAALLGEMPTMESGALEDHMNGRMAYVPQSSWIFNATIRDNILFGLPYNRSRYEEALRVSQLVRDLELLPGGDLTEIGERGVNVSGGQKQRISIARAVYADADVYFFDDPLSALDAHVGKQVFDECIRGALDGRTRVMVTNQLHFLRHVDNVLLIKDGTIVERGTFDELKANGKEFQHLLEQAGSMEEEDEETDPKKKAAGKVAGEKAVGAVVAQSDAKQAKTEDGKPEAGGTHLIKEEERATGLVRADVIWRYVAAMGGTSMLVLLLAFFIVVEIARVGASLWLSVWSGAGRHPPHSVAYYIGIYAGISSGQMLLTLANQLFLALIGIIAARALHNAMLHTVLRAPMVFFQSTPLGRLINRFTKDIADVDKNLIQYTAMFLRGFFQLFSTFALIAFLTPFALTVITPLLFAFYMLYLYFQSTAREVKRLDSITRSPVYAQFGEALSGLPTIRAYRAHDRLAAINGRAVDLNTRYTLVNMSANRWLSIRLDLFENSFNSVERIGEYTEIPPEGPEVIPDHRPPPGWPDKGAIEFKDVVMRYRPELPPVLKGLTVSIKPAEKVGVVGRTGAGKSTIFNTLFRMVEIESGEIDIDGINIATIGLADLRRKLSIIPQTPVLFTGTIRFNLDPFNEHPDGELWEALERAHLKPVIAKSPLGLDTEVTEGGENFSVGQRQLVSLARALVRRSKILVLDEATAAVDIATDSLIQKTIREEFKNCTLLTIAHRLNTIIDSDRILVLDDGRAVEFDSAAKLLKNKGGLFYSLVQSTGSANAHYLERIASGSMDAKEEREQHAKEGKRKLDRESVSRKWMSATRWALAKALAQSTGDLQKSGPVSESVRDAVSLLRGVLQGERREEIAAELEQLQVSEERWYQALVRVVESLATMGRQLRTRLTDGGEKDDLWSTVAFAYDQTDQ</sequence>
<evidence type="ECO:0000313" key="17">
    <source>
        <dbReference type="EMBL" id="GAQ77581.1"/>
    </source>
</evidence>
<evidence type="ECO:0000259" key="15">
    <source>
        <dbReference type="PROSITE" id="PS50893"/>
    </source>
</evidence>
<dbReference type="FunFam" id="1.20.1560.10:FF:000013">
    <property type="entry name" value="ABC transporter C family member 2"/>
    <property type="match status" value="1"/>
</dbReference>
<dbReference type="SMART" id="SM00382">
    <property type="entry name" value="AAA"/>
    <property type="match status" value="2"/>
</dbReference>
<feature type="transmembrane region" description="Helical" evidence="14">
    <location>
        <begin position="1006"/>
        <end position="1028"/>
    </location>
</feature>
<evidence type="ECO:0000256" key="2">
    <source>
        <dbReference type="ARBA" id="ARBA00009726"/>
    </source>
</evidence>
<evidence type="ECO:0000256" key="11">
    <source>
        <dbReference type="ARBA" id="ARBA00023136"/>
    </source>
</evidence>
<feature type="domain" description="ABC transmembrane type-1" evidence="16">
    <location>
        <begin position="949"/>
        <end position="1179"/>
    </location>
</feature>
<dbReference type="GO" id="GO:0005774">
    <property type="term" value="C:vacuolar membrane"/>
    <property type="evidence" value="ECO:0007669"/>
    <property type="project" value="UniProtKB-SubCell"/>
</dbReference>
<keyword evidence="4" id="KW-0813">Transport</keyword>
<dbReference type="InterPro" id="IPR017871">
    <property type="entry name" value="ABC_transporter-like_CS"/>
</dbReference>
<feature type="transmembrane region" description="Helical" evidence="14">
    <location>
        <begin position="51"/>
        <end position="69"/>
    </location>
</feature>
<evidence type="ECO:0000259" key="16">
    <source>
        <dbReference type="PROSITE" id="PS50929"/>
    </source>
</evidence>